<evidence type="ECO:0000256" key="1">
    <source>
        <dbReference type="SAM" id="SignalP"/>
    </source>
</evidence>
<dbReference type="AlphaFoldDB" id="A0AAU7E6L8"/>
<protein>
    <submittedName>
        <fullName evidence="4">DUF3298 domain-containing protein</fullName>
    </submittedName>
</protein>
<dbReference type="InterPro" id="IPR021729">
    <property type="entry name" value="DUF3298"/>
</dbReference>
<organism evidence="4">
    <name type="scientific">Campylobacter sp. CCS1377</name>
    <dbReference type="NCBI Taxonomy" id="3158229"/>
    <lineage>
        <taxon>Bacteria</taxon>
        <taxon>Pseudomonadati</taxon>
        <taxon>Campylobacterota</taxon>
        <taxon>Epsilonproteobacteria</taxon>
        <taxon>Campylobacterales</taxon>
        <taxon>Campylobacteraceae</taxon>
        <taxon>Campylobacter</taxon>
    </lineage>
</organism>
<evidence type="ECO:0000259" key="3">
    <source>
        <dbReference type="Pfam" id="PF13739"/>
    </source>
</evidence>
<proteinExistence type="predicted"/>
<feature type="chain" id="PRO_5043672114" evidence="1">
    <location>
        <begin position="23"/>
        <end position="364"/>
    </location>
</feature>
<dbReference type="InterPro" id="IPR037126">
    <property type="entry name" value="PdaC/RsiV-like_sf"/>
</dbReference>
<evidence type="ECO:0000313" key="4">
    <source>
        <dbReference type="EMBL" id="XBJ29126.1"/>
    </source>
</evidence>
<keyword evidence="1" id="KW-0732">Signal</keyword>
<sequence length="364" mass="42545">MRFSSYFLKILLPFVCIGFLGANMNAKQSDPEGEFYLLEGKIGQDKLLLYLEMQKTAKDYYTINAKFSDSDSYFMGQIWEQNLSFVLNEENEIKKITGSVKFDKNHFPILETKIDEKKVNFLPSTHRLNTLKFARIEFKEKKNIEDQFGQREITYKLEDEMFFIPKSLINTQAREKINDIIALGSKDFKHLKQKIQEKHNEQRAKEWDKLSFNTEYARYFGVDYLDDKILSFKITNYQYFGGAHGNVNISPLSFSLKDGSILSNKSEDLFKDVSDPALLDLILQALVKYDKGEDAARFLEWGGESRKNISLPSEFYLNEKGIKFIWQPYEIASYAEGFISVVLDFDSLKPFVKENSVYRYLFEK</sequence>
<dbReference type="RefSeq" id="WP_348518519.1">
    <property type="nucleotide sequence ID" value="NZ_CP155620.1"/>
</dbReference>
<accession>A0AAU7E6L8</accession>
<dbReference type="Pfam" id="PF11738">
    <property type="entry name" value="DUF3298"/>
    <property type="match status" value="1"/>
</dbReference>
<dbReference type="Gene3D" id="3.30.565.40">
    <property type="entry name" value="Fervidobacterium nodosum Rt17-B1 like"/>
    <property type="match status" value="1"/>
</dbReference>
<name>A0AAU7E6L8_9BACT</name>
<reference evidence="4" key="1">
    <citation type="submission" date="2024-05" db="EMBL/GenBank/DDBJ databases">
        <title>Campylobacter coli isolated from environmental waters in Slovenia.</title>
        <authorList>
            <person name="Zautner A.E."/>
            <person name="Bunk B."/>
            <person name="Riedel T."/>
            <person name="Sproeer C."/>
        </authorList>
    </citation>
    <scope>NUCLEOTIDE SEQUENCE</scope>
    <source>
        <strain evidence="4">CCS1377</strain>
    </source>
</reference>
<feature type="domain" description="DUF3298" evidence="2">
    <location>
        <begin position="267"/>
        <end position="345"/>
    </location>
</feature>
<dbReference type="Pfam" id="PF13739">
    <property type="entry name" value="PdaC"/>
    <property type="match status" value="1"/>
</dbReference>
<feature type="signal peptide" evidence="1">
    <location>
        <begin position="1"/>
        <end position="22"/>
    </location>
</feature>
<dbReference type="InterPro" id="IPR025303">
    <property type="entry name" value="PdaC"/>
</dbReference>
<evidence type="ECO:0000259" key="2">
    <source>
        <dbReference type="Pfam" id="PF11738"/>
    </source>
</evidence>
<dbReference type="EMBL" id="CP155620">
    <property type="protein sequence ID" value="XBJ29126.1"/>
    <property type="molecule type" value="Genomic_DNA"/>
</dbReference>
<gene>
    <name evidence="4" type="ORF">AAH949_08610</name>
</gene>
<dbReference type="Gene3D" id="3.90.640.20">
    <property type="entry name" value="Heat-shock cognate protein, ATPase"/>
    <property type="match status" value="1"/>
</dbReference>
<feature type="domain" description="Deacetylase PdaC" evidence="3">
    <location>
        <begin position="170"/>
        <end position="246"/>
    </location>
</feature>